<comment type="caution">
    <text evidence="3">The sequence shown here is derived from an EMBL/GenBank/DDBJ whole genome shotgun (WGS) entry which is preliminary data.</text>
</comment>
<feature type="domain" description="Glycosyl transferase family 1" evidence="1">
    <location>
        <begin position="206"/>
        <end position="272"/>
    </location>
</feature>
<evidence type="ECO:0000259" key="2">
    <source>
        <dbReference type="Pfam" id="PF13439"/>
    </source>
</evidence>
<protein>
    <submittedName>
        <fullName evidence="3">Glycosyl transferase, group 1</fullName>
        <ecNumber evidence="3">2.4.-.-</ecNumber>
    </submittedName>
</protein>
<gene>
    <name evidence="3" type="ORF">B1A_05749</name>
</gene>
<keyword evidence="3" id="KW-0808">Transferase</keyword>
<feature type="domain" description="Glycosyltransferase subfamily 4-like N-terminal" evidence="2">
    <location>
        <begin position="28"/>
        <end position="187"/>
    </location>
</feature>
<organism evidence="3">
    <name type="scientific">mine drainage metagenome</name>
    <dbReference type="NCBI Taxonomy" id="410659"/>
    <lineage>
        <taxon>unclassified sequences</taxon>
        <taxon>metagenomes</taxon>
        <taxon>ecological metagenomes</taxon>
    </lineage>
</organism>
<dbReference type="SUPFAM" id="SSF53756">
    <property type="entry name" value="UDP-Glycosyltransferase/glycogen phosphorylase"/>
    <property type="match status" value="1"/>
</dbReference>
<accession>T1BNW6</accession>
<dbReference type="EMBL" id="AUZX01004193">
    <property type="protein sequence ID" value="EQD71527.1"/>
    <property type="molecule type" value="Genomic_DNA"/>
</dbReference>
<reference evidence="3" key="2">
    <citation type="journal article" date="2014" name="ISME J.">
        <title>Microbial stratification in low pH oxic and suboxic macroscopic growths along an acid mine drainage.</title>
        <authorList>
            <person name="Mendez-Garcia C."/>
            <person name="Mesa V."/>
            <person name="Sprenger R.R."/>
            <person name="Richter M."/>
            <person name="Diez M.S."/>
            <person name="Solano J."/>
            <person name="Bargiela R."/>
            <person name="Golyshina O.V."/>
            <person name="Manteca A."/>
            <person name="Ramos J.L."/>
            <person name="Gallego J.R."/>
            <person name="Llorente I."/>
            <person name="Martins Dos Santos V.A."/>
            <person name="Jensen O.N."/>
            <person name="Pelaez A.I."/>
            <person name="Sanchez J."/>
            <person name="Ferrer M."/>
        </authorList>
    </citation>
    <scope>NUCLEOTIDE SEQUENCE</scope>
</reference>
<proteinExistence type="predicted"/>
<dbReference type="InterPro" id="IPR028098">
    <property type="entry name" value="Glyco_trans_4-like_N"/>
</dbReference>
<dbReference type="Pfam" id="PF00534">
    <property type="entry name" value="Glycos_transf_1"/>
    <property type="match status" value="1"/>
</dbReference>
<reference evidence="3" key="1">
    <citation type="submission" date="2013-08" db="EMBL/GenBank/DDBJ databases">
        <authorList>
            <person name="Mendez C."/>
            <person name="Richter M."/>
            <person name="Ferrer M."/>
            <person name="Sanchez J."/>
        </authorList>
    </citation>
    <scope>NUCLEOTIDE SEQUENCE</scope>
</reference>
<dbReference type="PANTHER" id="PTHR45947:SF3">
    <property type="entry name" value="SULFOQUINOVOSYL TRANSFERASE SQD2"/>
    <property type="match status" value="1"/>
</dbReference>
<name>T1BNW6_9ZZZZ</name>
<keyword evidence="3" id="KW-0328">Glycosyltransferase</keyword>
<sequence length="301" mass="32616">MSSLPSIAPVGHRPIRVLQIGNPTGLYGAERWILALITHLSSARVESWVAVIKDAPDLAAPVCTAAAQSGFRTQIFESYGKLSWSAIGQLREFIAAHHIDIVHTHGYKTDIIGRLAVRGTTCKAVSTPHGWGATPGLRLKLYETLDRVALRFFDAVVPLSRAMFDGLSHLGLGNERLHLIENGVDLTEIDAPQSLSNDLAALRAGGALVIGYVGRLDRGKRVDTLIRAVHALPVTNKFLCLVGEGPEQSALEQLARTLFAPDQYAFLGFRTDRIALMAGVRSLRAALDARRHSPLSHEAMA</sequence>
<evidence type="ECO:0000313" key="3">
    <source>
        <dbReference type="EMBL" id="EQD71527.1"/>
    </source>
</evidence>
<dbReference type="EC" id="2.4.-.-" evidence="3"/>
<dbReference type="PANTHER" id="PTHR45947">
    <property type="entry name" value="SULFOQUINOVOSYL TRANSFERASE SQD2"/>
    <property type="match status" value="1"/>
</dbReference>
<dbReference type="Gene3D" id="3.40.50.2000">
    <property type="entry name" value="Glycogen Phosphorylase B"/>
    <property type="match status" value="2"/>
</dbReference>
<feature type="non-terminal residue" evidence="3">
    <location>
        <position position="301"/>
    </location>
</feature>
<dbReference type="InterPro" id="IPR050194">
    <property type="entry name" value="Glycosyltransferase_grp1"/>
</dbReference>
<dbReference type="Pfam" id="PF13439">
    <property type="entry name" value="Glyco_transf_4"/>
    <property type="match status" value="1"/>
</dbReference>
<evidence type="ECO:0000259" key="1">
    <source>
        <dbReference type="Pfam" id="PF00534"/>
    </source>
</evidence>
<dbReference type="GO" id="GO:0016758">
    <property type="term" value="F:hexosyltransferase activity"/>
    <property type="evidence" value="ECO:0007669"/>
    <property type="project" value="TreeGrafter"/>
</dbReference>
<dbReference type="AlphaFoldDB" id="T1BNW6"/>
<dbReference type="InterPro" id="IPR001296">
    <property type="entry name" value="Glyco_trans_1"/>
</dbReference>